<keyword evidence="2" id="KW-1185">Reference proteome</keyword>
<dbReference type="RefSeq" id="WP_246640161.1">
    <property type="nucleotide sequence ID" value="NZ_JAHKRN010000019.1"/>
</dbReference>
<sequence>MTTPNDAEGAGHARCTYRLRVSSNALAALLTEWDRCRWAWNQCVATSRAAHKAREECGPARLDKMLTGWRAGNAWLGEGACVPQQQIIRDFAKSRAKALKDIKARLPVMQRAGMPKFKKKHLAKPS</sequence>
<accession>A0ABW1BPW1</accession>
<evidence type="ECO:0000313" key="2">
    <source>
        <dbReference type="Proteomes" id="UP001596096"/>
    </source>
</evidence>
<gene>
    <name evidence="1" type="ORF">ACFPUY_06700</name>
</gene>
<name>A0ABW1BPW1_9ACTN</name>
<proteinExistence type="predicted"/>
<evidence type="ECO:0000313" key="1">
    <source>
        <dbReference type="EMBL" id="MFC5814766.1"/>
    </source>
</evidence>
<organism evidence="1 2">
    <name type="scientific">Nonomuraea harbinensis</name>
    <dbReference type="NCBI Taxonomy" id="1286938"/>
    <lineage>
        <taxon>Bacteria</taxon>
        <taxon>Bacillati</taxon>
        <taxon>Actinomycetota</taxon>
        <taxon>Actinomycetes</taxon>
        <taxon>Streptosporangiales</taxon>
        <taxon>Streptosporangiaceae</taxon>
        <taxon>Nonomuraea</taxon>
    </lineage>
</organism>
<protein>
    <recommendedName>
        <fullName evidence="3">Transposase putative helix-turn-helix domain-containing protein</fullName>
    </recommendedName>
</protein>
<comment type="caution">
    <text evidence="1">The sequence shown here is derived from an EMBL/GenBank/DDBJ whole genome shotgun (WGS) entry which is preliminary data.</text>
</comment>
<dbReference type="EMBL" id="JBHSNW010000003">
    <property type="protein sequence ID" value="MFC5814766.1"/>
    <property type="molecule type" value="Genomic_DNA"/>
</dbReference>
<evidence type="ECO:0008006" key="3">
    <source>
        <dbReference type="Google" id="ProtNLM"/>
    </source>
</evidence>
<dbReference type="Proteomes" id="UP001596096">
    <property type="component" value="Unassembled WGS sequence"/>
</dbReference>
<reference evidence="2" key="1">
    <citation type="journal article" date="2019" name="Int. J. Syst. Evol. Microbiol.">
        <title>The Global Catalogue of Microorganisms (GCM) 10K type strain sequencing project: providing services to taxonomists for standard genome sequencing and annotation.</title>
        <authorList>
            <consortium name="The Broad Institute Genomics Platform"/>
            <consortium name="The Broad Institute Genome Sequencing Center for Infectious Disease"/>
            <person name="Wu L."/>
            <person name="Ma J."/>
        </authorList>
    </citation>
    <scope>NUCLEOTIDE SEQUENCE [LARGE SCALE GENOMIC DNA]</scope>
    <source>
        <strain evidence="2">CGMCC 4.7106</strain>
    </source>
</reference>